<dbReference type="SUPFAM" id="SSF101898">
    <property type="entry name" value="NHL repeat"/>
    <property type="match status" value="2"/>
</dbReference>
<dbReference type="Gene3D" id="2.80.10.50">
    <property type="match status" value="8"/>
</dbReference>
<dbReference type="EMBL" id="JANUGU010000003">
    <property type="protein sequence ID" value="MCS0658796.1"/>
    <property type="molecule type" value="Genomic_DNA"/>
</dbReference>
<dbReference type="SUPFAM" id="SSF63825">
    <property type="entry name" value="YWTD domain"/>
    <property type="match status" value="1"/>
</dbReference>
<evidence type="ECO:0000313" key="2">
    <source>
        <dbReference type="Proteomes" id="UP001204621"/>
    </source>
</evidence>
<organism evidence="1 2">
    <name type="scientific">Massilia terrae</name>
    <dbReference type="NCBI Taxonomy" id="1811224"/>
    <lineage>
        <taxon>Bacteria</taxon>
        <taxon>Pseudomonadati</taxon>
        <taxon>Pseudomonadota</taxon>
        <taxon>Betaproteobacteria</taxon>
        <taxon>Burkholderiales</taxon>
        <taxon>Oxalobacteraceae</taxon>
        <taxon>Telluria group</taxon>
        <taxon>Massilia</taxon>
    </lineage>
</organism>
<keyword evidence="2" id="KW-1185">Reference proteome</keyword>
<dbReference type="Pfam" id="PF17164">
    <property type="entry name" value="DUF5122"/>
    <property type="match status" value="19"/>
</dbReference>
<reference evidence="1 2" key="1">
    <citation type="submission" date="2022-08" db="EMBL/GenBank/DDBJ databases">
        <title>Reclassification of Massilia species as members of the genera Telluria, Duganella, Pseudoduganella, Mokoshia gen. nov. and Zemynaea gen. nov. using orthogonal and non-orthogonal genome-based approaches.</title>
        <authorList>
            <person name="Bowman J.P."/>
        </authorList>
    </citation>
    <scope>NUCLEOTIDE SEQUENCE [LARGE SCALE GENOMIC DNA]</scope>
    <source>
        <strain evidence="1 2">JCM 31606</strain>
    </source>
</reference>
<dbReference type="NCBIfam" id="TIGR02608">
    <property type="entry name" value="delta_60_rpt"/>
    <property type="match status" value="21"/>
</dbReference>
<sequence length="4208" mass="427500">MTTSNTVIINEIPVDPTDNTKTAWGPTLASQYFFVIANGTAAAETFDAADISAATRTLMATYGRGITVNMGAGNDTVIGSAYGDTFNLGDGTNYADGGDNQGTLPGGARARDVLNVFAASQAAADALTVVAIDAAATGADGEAYAAGYRIKVSNGTEIDYLKNVEQVNVFVSSGSSYAFAKTVQLAINVMEADGSTDVSNNLDLAWVQGSQFNDSFDANTDISAATRTLMDQHKRGVWVDLGAGDDTVVGSAYGDDISVGAGTNYVDGGGNAGSPPWGGKAQDVLHVTVATQAAADAVQVVQLTAGMTGADAQAFTNGYTHKVMAGAETDYIKGIERVSVQVAAANGGSTWARDIPLTVVVQEANLADTSANYYHLAWVNGTAGADTIDLSSGSTLLSSELQAALVARGHGVWVDGGAGNDTITGTAFADNFRNGAGNSKIDGGANAGGMDVFEITVASTAEMSAVQVSASDDPAWQYMVTYGSGSTQKDYLKNIEAITINVAGTTTGKWIPLAVNVNEIAASGDLANSMHYAWAQGTTQDDHFDATTDVSAATRTLMDQHKRGVWVDLGAGNDTVTGSAYGDDINVGAGTNYVDGGGNAGSPPWGGKAQDVLHVTVADQAAAAAVQVTQLTAGMSGADAQAFTNGYTHKVVAGAETDYIKGIERVSIEVAANGGGSTWARDVPLTVVVQEANLADPASVNYYHLAWVNGTAGNDSIDLSSGSTLLSSELQAAMAARGRGVWVDAGAGNDTITGTAFADNFRNGPGNSKIDGGANAGPGGAKGNDVFEIAVASTAELNAIQVSLSDDPAYQWMVTYGSGSTQKDYLKNIEAVSINVTGTSTGKWIALAQTVYEIPSSGDLANSLDYAWAQGTALDETFNAATDISAATRTLMDQHQRGVWVDMGAGNDTVTGSGYGDDINAGAGTNYVDGGANAGSPPWGGKAIDVLRVTVADQAAADAVQVTQLAAGMSGADAQAFTNGYTYKVVAGGETDYIKNIERVTVQVAGANGSTTWARDIPLTVLVQEVNTSDPNAVKGSTLAWVTGTAGADTIDLSGDTPLLSSALKAAMATNKHGVYVDGGAGNDVITGTAYADYFRNGQGNSKIDGGTEIAPDGQQGRDVFDITVGGAAEMAAITVAVSDDPAYAFMVTYGSGSTQKDYLKNIEGIWLHESATGTSKWIDLAPPPVPVPNTAPTFTGVPAGVAVSDFGADYGALGGIALASGKLLTVSYGATPGADYMLYLTRANADGSIDTSFGGGTGRVLVPTSFGTTATALELSGGKLLVGVSTYGSTGDFRVLRLSADGGVDTTFGTNGSTTVSFGSGADSLRKILVDGSGKILMVGNTESATGRDLAVVRLNADGSLDNTFNGSGKFTLSLGSGNAVANAVAVQADGKLVLAGYAPNGSLNEVAVVRLNADGTLDTTFGSGGKVLMPIGPGANLATTVEVLASGKILLGGYARTGADASTDWDAALVRLNADGSADASFGTGGVVKTHLSDFNDNVLAMKVQADGKIVMLSDTGYNASSMNGKVAVLRYNADGTLDTSFGNNGVAKITIHGIAEQPNSLALVGDKIVVFGSSVNDTNFDTSNVIVRLNANGTPDTTFGVNNPTSLGGTIKVDGIHPVALDANAAIYDYELASGDNYAGATLTLARHGGANAEDVFRPVGEVTVDATGNVIIGTIVIGTVTQSAGTLTVTFNTNATQGLVNRALHGIGYTNASSTPPSSVTIDWAFSDGTASHPLSATGSTTVQIGMQVYEKLHSVTNPDTAPDGTLLANLNYPGVVNGTAAADTFDSATGFSAAQRAVMDQYKHGAFFDMGPGDDTVTGTGYSDLFILGGGTNKVDGGANAGTLNGAAGKDIVNVYATSKAAADAVSVVKLDASATGADKAAFDAGYDVKVVNGGEIDYLKNVEQVNIFQWTDANGDGLRQSNESTFSRGVQLVLGVNEIVQSATDPTKDNGGTPLSTYSAFAWANGWNGNDSFNAATDVSAATRALMDQYGRGVWVNTGAGNDTAVGSAYADWFDMGTGTNYVDGGANGGSNPWGGQPRDQLNVTVAAADAGKVSVVALTAGMSDATDAAAYSAGYTWKVMAGAEIDYVKGIEVVNVNAWTDANSNGVRDNGEVQYHHRIALSMLVDEVSVSTTDPTRDSGGNLLSTYGQLAWGEGTNGNDTFNAATDVTAATRALMAQVGRGVFVDTRAGNDTVVGSNWGDYIRAGAGVKHIDGGANQGTDTTGHAARDTLELLVADQAAADAVAVTKLTADMTGADGQAYADGYTHKVVNGSVSTDYVKNIEQVNIQIWTDKNGNGLPDFASSTDPANEVTFARSIDLTTPPVAPNTAPTFTGVPAGVAVSDFGADYGALGGIALASGKLLTVSYGTTPGADYMIYLTRANADGSVDTSFGGGSGRVQIPTSYGSVAAPLELSGGKLLVGVSTYGATADFRVLRMNADGSVDTTFGASGSTTVSLGSGAESLRKILVDGSGKIVMVGNTESATGRDLAVVRLNADGSLDTSFNSSGKFTLSLGAGNAAANAVAVQADGKLVLAGFAPNGSVNEVAVVRMNADGTLDTTFGSGGKVLMPIGPGANLATTVEVLASGKILLGGYARTGADSTTDWDPALVRLNADGSADTTFGTAGVVKTHLSNFNDNLVAMKVQADGKILVLSDSGFNSSSMNGQVAVLRYNADGTLDTSFGSGGVAKTTVHGISEQPNSLALVGDKIVVFGSSVNDGKYDTSNFILRLNADGTPDATFGVSNPSSLGGTVKGDGIHPVALDANVSIFDAELSKAGSYAGATLTFARHGGASADDTYFPVNELTADDNGNLMIGTVIVATGTENAGTLTLTFTAAATQGLVNRVMHGIGYANTSATPPSSVIMDWTFSDGNSGAQGTGGALSATGSTTVQIGMRVYEKVASVNNPANAPDGTPLATLTYPGVVNGTAAADSFDSATGFSAAQLAVMDQYKHGGYYDMGPGDNNVTGTGYSDLFVLGAGTNKVDGGAQAGTLNGTAGKDIVNVYATSQAAADAVTVVKLDATATGADKTAFDAGYDVKVTNGAEIDYLKNIEQVNIFTWTDSNDDGLRQSGETVYARGESLVLSVNELPVSPTDATKDTAGHPLKDAWNFAWANGWYGNDSFNVATDVSAATRTLMDQYGRGVWASLGDGNDTFVGSAWGDTVELGRGTNYADGGANGGTNPNGVMARDELDIYVAPGTTVSSLKLTTGMSDATDAAAFAAGYTYKIMAGAEIDYVKNIEVANIWNWTDANHNGQREGSEMSWYGRIPFSLVVDEVTPNSTLNTLPQMAWAYGGPGDDSFSVSANVSAATRALMGQYKAGAWIDMGDGNDVVVGSDYADNINLGKGVNKADGGANLPGNASGNQARDVLEMMVSSQAEADAVTSTALTADMSGADGAAYAEGYRFKIANGTSEIDYVKNIEDVRVMIWNDLNHNGQRDYGTDANEVTFGRMITLVPDSPPSFAGAPAGVALIRAGFDFTPTGLATMADGRMLTLSLMDMVANGDNYTTALARHNPDGSLDTSFGSGGMVLLPVSFGSVIAPPVVLADGKVLMAVSSTWAPGADFKVVRLNADGTVDGSFGTNGAAIVSLGAGSDTPTKLMVQADGKIVVAGNAGSASGGDMAAVRLTASGQLDTAFNGTGTLVVAASAGIDRASAAVLQGDGKLLLAGTAAGASDLDFALVRVNADGSLDTSFGSGGKVLLPVGTGDDRAYSVVVQGDGKILLAGDAFNGAAADLALARFNADGSVDTSFGSGGKVVLHQSGAVDRGQYMLVQDDGKIVTAGWSGGTANGGALTVTRLNADGSLDSGFGNHGVVALALQGMDNRAAGLALVNGKLVVLGISSFNVDADASMALVRLNMDGSLDSTFGTPYANSLPFNVQADGLHPALLAFNGALYDAELAGQGNYAYASLNIARQGGASADDVFVASGEVSFANHVLSVGGTAIGTVDQSGGSLVIHFSDAATQGLVNRALHGIAYTNAGAAPGASVTLQWKLADEQNIASYMSTTVQIGVTVAETVRAFVDPTLDTTGAKLSTLPWLATVSGSLHGETFSADAALSNQVKALMAELGRGADIQTHGGGDTVSGTAFGDHFVTGAGVNYIDGGANGGTDPSGAAAVDVLEVFVASQAAADAVQLVALNAQSTGADLAAYNAGYLFKVNAGSETDYLKNVEKVQVTIWTDLNGNHLQETAELTAAKLIGVPAA</sequence>
<proteinExistence type="predicted"/>
<name>A0ABT2CXT9_9BURK</name>
<comment type="caution">
    <text evidence="1">The sequence shown here is derived from an EMBL/GenBank/DDBJ whole genome shotgun (WGS) entry which is preliminary data.</text>
</comment>
<dbReference type="Proteomes" id="UP001204621">
    <property type="component" value="Unassembled WGS sequence"/>
</dbReference>
<gene>
    <name evidence="1" type="ORF">NX778_12050</name>
</gene>
<accession>A0ABT2CXT9</accession>
<protein>
    <submittedName>
        <fullName evidence="1">Uncharacterized protein</fullName>
    </submittedName>
</protein>
<evidence type="ECO:0000313" key="1">
    <source>
        <dbReference type="EMBL" id="MCS0658796.1"/>
    </source>
</evidence>
<dbReference type="InterPro" id="IPR013431">
    <property type="entry name" value="Delta_60_rpt"/>
</dbReference>
<dbReference type="RefSeq" id="WP_258811983.1">
    <property type="nucleotide sequence ID" value="NZ_JANUGU010000003.1"/>
</dbReference>